<evidence type="ECO:0000313" key="2">
    <source>
        <dbReference type="Proteomes" id="UP001167871"/>
    </source>
</evidence>
<name>A0ABT7XBA3_9BACE</name>
<sequence>NHPNALNYPTPNNALYINAALLDFGELSVDKIGIPNIGKPVRTQLFTVPNTLESIYNERLRATVYALGRVNVTLQNPVLRTISVVNDEATYYDWNQGDSFVRRSAIFLERMRTGLNDTHGFRAYYYGYGVLRK</sequence>
<reference evidence="1" key="1">
    <citation type="submission" date="2023-06" db="EMBL/GenBank/DDBJ databases">
        <authorList>
            <person name="Zeman M."/>
            <person name="Kubasova T."/>
            <person name="Jahodarova E."/>
            <person name="Nykrynova M."/>
            <person name="Rychlik I."/>
        </authorList>
    </citation>
    <scope>NUCLEOTIDE SEQUENCE</scope>
    <source>
        <strain evidence="1">84_SSukc20</strain>
    </source>
</reference>
<protein>
    <recommendedName>
        <fullName evidence="3">DUF4361 domain-containing protein</fullName>
    </recommendedName>
</protein>
<accession>A0ABT7XBA3</accession>
<dbReference type="Proteomes" id="UP001167871">
    <property type="component" value="Unassembled WGS sequence"/>
</dbReference>
<proteinExistence type="predicted"/>
<comment type="caution">
    <text evidence="1">The sequence shown here is derived from an EMBL/GenBank/DDBJ whole genome shotgun (WGS) entry which is preliminary data.</text>
</comment>
<reference evidence="1" key="2">
    <citation type="submission" date="2024-05" db="EMBL/GenBank/DDBJ databases">
        <title>Identification and characterization of horizontal gene transfer across gut microbiota members of farm animals based on homology search.</title>
        <authorList>
            <person name="Schwarzerova J."/>
            <person name="Nykrynova M."/>
            <person name="Jureckova K."/>
            <person name="Cejkova D."/>
            <person name="Rychlik I."/>
        </authorList>
    </citation>
    <scope>NUCLEOTIDE SEQUENCE</scope>
    <source>
        <strain evidence="1">84_SSukc20</strain>
    </source>
</reference>
<dbReference type="RefSeq" id="WP_301935356.1">
    <property type="nucleotide sequence ID" value="NZ_JAUEII010000148.1"/>
</dbReference>
<feature type="non-terminal residue" evidence="1">
    <location>
        <position position="1"/>
    </location>
</feature>
<keyword evidence="2" id="KW-1185">Reference proteome</keyword>
<evidence type="ECO:0008006" key="3">
    <source>
        <dbReference type="Google" id="ProtNLM"/>
    </source>
</evidence>
<evidence type="ECO:0000313" key="1">
    <source>
        <dbReference type="EMBL" id="MDN0051369.1"/>
    </source>
</evidence>
<gene>
    <name evidence="1" type="ORF">QVO10_18720</name>
</gene>
<organism evidence="1 2">
    <name type="scientific">Bacteroides gallinaceum</name>
    <dbReference type="NCBI Taxonomy" id="1462571"/>
    <lineage>
        <taxon>Bacteria</taxon>
        <taxon>Pseudomonadati</taxon>
        <taxon>Bacteroidota</taxon>
        <taxon>Bacteroidia</taxon>
        <taxon>Bacteroidales</taxon>
        <taxon>Bacteroidaceae</taxon>
        <taxon>Bacteroides</taxon>
    </lineage>
</organism>
<dbReference type="EMBL" id="JAUEII010000148">
    <property type="protein sequence ID" value="MDN0051369.1"/>
    <property type="molecule type" value="Genomic_DNA"/>
</dbReference>